<feature type="compositionally biased region" description="Acidic residues" evidence="4">
    <location>
        <begin position="73"/>
        <end position="83"/>
    </location>
</feature>
<evidence type="ECO:0000256" key="4">
    <source>
        <dbReference type="SAM" id="MobiDB-lite"/>
    </source>
</evidence>
<dbReference type="EMBL" id="HBHW01006280">
    <property type="protein sequence ID" value="CAE0036783.1"/>
    <property type="molecule type" value="Transcribed_RNA"/>
</dbReference>
<dbReference type="EMBL" id="HBHW01006266">
    <property type="protein sequence ID" value="CAE0036769.1"/>
    <property type="molecule type" value="Transcribed_RNA"/>
</dbReference>
<dbReference type="EMBL" id="HBHW01006278">
    <property type="protein sequence ID" value="CAE0036781.1"/>
    <property type="molecule type" value="Transcribed_RNA"/>
</dbReference>
<evidence type="ECO:0000313" key="7">
    <source>
        <dbReference type="EMBL" id="CAE0036770.1"/>
    </source>
</evidence>
<feature type="compositionally biased region" description="Basic and acidic residues" evidence="4">
    <location>
        <begin position="484"/>
        <end position="500"/>
    </location>
</feature>
<keyword evidence="3" id="KW-0539">Nucleus</keyword>
<keyword evidence="2" id="KW-0597">Phosphoprotein</keyword>
<feature type="compositionally biased region" description="Basic and acidic residues" evidence="4">
    <location>
        <begin position="317"/>
        <end position="351"/>
    </location>
</feature>
<name>A0A7S2ZDG8_9RHOD</name>
<dbReference type="AlphaFoldDB" id="A0A7S2ZDG8"/>
<dbReference type="EMBL" id="HBHW01006297">
    <property type="protein sequence ID" value="CAE0036800.1"/>
    <property type="molecule type" value="Transcribed_RNA"/>
</dbReference>
<proteinExistence type="predicted"/>
<dbReference type="InterPro" id="IPR006709">
    <property type="entry name" value="SSU_processome_Utp14"/>
</dbReference>
<evidence type="ECO:0000313" key="14">
    <source>
        <dbReference type="EMBL" id="CAE0036800.1"/>
    </source>
</evidence>
<organism evidence="6">
    <name type="scientific">Rhodosorus marinus</name>
    <dbReference type="NCBI Taxonomy" id="101924"/>
    <lineage>
        <taxon>Eukaryota</taxon>
        <taxon>Rhodophyta</taxon>
        <taxon>Stylonematophyceae</taxon>
        <taxon>Stylonematales</taxon>
        <taxon>Stylonemataceae</taxon>
        <taxon>Rhodosorus</taxon>
    </lineage>
</organism>
<dbReference type="GO" id="GO:0032040">
    <property type="term" value="C:small-subunit processome"/>
    <property type="evidence" value="ECO:0007669"/>
    <property type="project" value="InterPro"/>
</dbReference>
<dbReference type="EMBL" id="HBHW01006269">
    <property type="protein sequence ID" value="CAE0036772.1"/>
    <property type="molecule type" value="Transcribed_RNA"/>
</dbReference>
<comment type="subcellular location">
    <subcellularLocation>
        <location evidence="1">Nucleus</location>
        <location evidence="1">Nucleolus</location>
    </subcellularLocation>
</comment>
<gene>
    <name evidence="5" type="ORF">RMAR00112_LOCUS4716</name>
    <name evidence="6" type="ORF">RMAR00112_LOCUS4719</name>
    <name evidence="7" type="ORF">RMAR00112_LOCUS4720</name>
    <name evidence="8" type="ORF">RMAR00112_LOCUS4722</name>
    <name evidence="9" type="ORF">RMAR00112_LOCUS4725</name>
    <name evidence="10" type="ORF">RMAR00112_LOCUS4731</name>
    <name evidence="11" type="ORF">RMAR00112_LOCUS4732</name>
    <name evidence="12" type="ORF">RMAR00112_LOCUS4733</name>
    <name evidence="13" type="ORF">RMAR00112_LOCUS4738</name>
    <name evidence="14" type="ORF">RMAR00112_LOCUS4750</name>
</gene>
<dbReference type="EMBL" id="HBHW01006285">
    <property type="protein sequence ID" value="CAE0036788.1"/>
    <property type="molecule type" value="Transcribed_RNA"/>
</dbReference>
<dbReference type="GO" id="GO:0006364">
    <property type="term" value="P:rRNA processing"/>
    <property type="evidence" value="ECO:0007669"/>
    <property type="project" value="InterPro"/>
</dbReference>
<dbReference type="EMBL" id="HBHW01006263">
    <property type="protein sequence ID" value="CAE0036766.1"/>
    <property type="molecule type" value="Transcribed_RNA"/>
</dbReference>
<sequence length="819" mass="92219">MAVPRRSEEYAVQDVDRPEKSGTGEDEEVSEMEESVEDSGESMLKPRILDEMSEGNAVAEEKVLIGAVSGEHESDEFEEDSELDDLKSDSEDEDFDLEALDRIQNAAVSGLQKKRRRVVETLDVSSKEDPLMVGPGKKKATVSALLDALEGSADLGDSVQRELKKLSEAGGLEPNLDKIQSQRIERDVAYGRTTEIVSKWQSLVKKNREAKHLKFPMNAPPRQTLSTAQLATSYKAQNETELEIDRILKESGMLDDKKAAANEDFEMRELTKEEVDARRGELRKMKALLFYYEKKMKRIKKIKSKGYRRAHKKERMKQKEQAEKHRAENDDDYATERAIEQERERAEERMSLRHKNTSKWIKRQIIRGTGKFDPGSRQAIAEQLDVGEKLKKKQKQSSILERGGEEDDADSGEGVGEEETREQLEKEAKEVERGPLGAAKSSLFSMKFMQKAMEKRKDEARELLGEVDGDNQEQSKSASTGRVKFSEKQPDRKDGYVRASDDEEEDVEESLRFRVDDMKSAEAGNANAQESNQVDIGVSAGAQSRRGVQTRLSGRLNVESKQTTTSDLEVVKTDKVENSKTHEPKEKKKNPWLTLDEPPERVHRKKKHREPEANEAGQKIQSSVVTASERERASNKAKETAKRKGMELVKMAFAGAGAEAEEFKKDKEAEINSQLPKPEDTGAVMLPGWGSWEGKGVRPSKGKQKFAKQAMATYEKAKEDIIKKRTDTAPQLEHVILAEKRLKRASDLVVPTVPFPFKSAKQYEASLSIPLGRDWIAPSAHRSAVQPPTETRQGMMIDPIKFGGRKGKIRDAKRKPLGI</sequence>
<feature type="compositionally biased region" description="Acidic residues" evidence="4">
    <location>
        <begin position="24"/>
        <end position="40"/>
    </location>
</feature>
<feature type="compositionally biased region" description="Basic and acidic residues" evidence="4">
    <location>
        <begin position="452"/>
        <end position="464"/>
    </location>
</feature>
<feature type="compositionally biased region" description="Basic and acidic residues" evidence="4">
    <location>
        <begin position="628"/>
        <end position="642"/>
    </location>
</feature>
<feature type="compositionally biased region" description="Basic and acidic residues" evidence="4">
    <location>
        <begin position="1"/>
        <end position="23"/>
    </location>
</feature>
<feature type="region of interest" description="Disordered" evidence="4">
    <location>
        <begin position="305"/>
        <end position="353"/>
    </location>
</feature>
<feature type="region of interest" description="Disordered" evidence="4">
    <location>
        <begin position="386"/>
        <end position="642"/>
    </location>
</feature>
<dbReference type="EMBL" id="HBHW01006279">
    <property type="protein sequence ID" value="CAE0036782.1"/>
    <property type="molecule type" value="Transcribed_RNA"/>
</dbReference>
<dbReference type="PANTHER" id="PTHR14150:SF12">
    <property type="entry name" value="U3 SMALL NUCLEOLAR RNA-ASSOCIATED PROTEIN 14 HOMOLOG A"/>
    <property type="match status" value="1"/>
</dbReference>
<protein>
    <submittedName>
        <fullName evidence="6">Uncharacterized protein</fullName>
    </submittedName>
</protein>
<feature type="compositionally biased region" description="Basic residues" evidence="4">
    <location>
        <begin position="803"/>
        <end position="819"/>
    </location>
</feature>
<feature type="compositionally biased region" description="Basic residues" evidence="4">
    <location>
        <begin position="305"/>
        <end position="316"/>
    </location>
</feature>
<evidence type="ECO:0000256" key="2">
    <source>
        <dbReference type="ARBA" id="ARBA00022553"/>
    </source>
</evidence>
<evidence type="ECO:0000313" key="10">
    <source>
        <dbReference type="EMBL" id="CAE0036781.1"/>
    </source>
</evidence>
<dbReference type="EMBL" id="HBHW01006267">
    <property type="protein sequence ID" value="CAE0036770.1"/>
    <property type="molecule type" value="Transcribed_RNA"/>
</dbReference>
<evidence type="ECO:0000313" key="11">
    <source>
        <dbReference type="EMBL" id="CAE0036782.1"/>
    </source>
</evidence>
<feature type="region of interest" description="Disordered" evidence="4">
    <location>
        <begin position="782"/>
        <end position="819"/>
    </location>
</feature>
<accession>A0A7S2ZDG8</accession>
<evidence type="ECO:0000313" key="5">
    <source>
        <dbReference type="EMBL" id="CAE0036766.1"/>
    </source>
</evidence>
<evidence type="ECO:0000256" key="1">
    <source>
        <dbReference type="ARBA" id="ARBA00004604"/>
    </source>
</evidence>
<feature type="compositionally biased region" description="Basic and acidic residues" evidence="4">
    <location>
        <begin position="421"/>
        <end position="433"/>
    </location>
</feature>
<evidence type="ECO:0000313" key="13">
    <source>
        <dbReference type="EMBL" id="CAE0036788.1"/>
    </source>
</evidence>
<feature type="compositionally biased region" description="Basic and acidic residues" evidence="4">
    <location>
        <begin position="509"/>
        <end position="520"/>
    </location>
</feature>
<dbReference type="PANTHER" id="PTHR14150">
    <property type="entry name" value="U3 SMALL NUCLEOLAR RNA-ASSOCIATED PROTEIN 14"/>
    <property type="match status" value="1"/>
</dbReference>
<evidence type="ECO:0000313" key="8">
    <source>
        <dbReference type="EMBL" id="CAE0036772.1"/>
    </source>
</evidence>
<feature type="compositionally biased region" description="Basic and acidic residues" evidence="4">
    <location>
        <begin position="569"/>
        <end position="586"/>
    </location>
</feature>
<evidence type="ECO:0000313" key="9">
    <source>
        <dbReference type="EMBL" id="CAE0036775.1"/>
    </source>
</evidence>
<evidence type="ECO:0000313" key="6">
    <source>
        <dbReference type="EMBL" id="CAE0036769.1"/>
    </source>
</evidence>
<feature type="region of interest" description="Disordered" evidence="4">
    <location>
        <begin position="1"/>
        <end position="92"/>
    </location>
</feature>
<evidence type="ECO:0000313" key="12">
    <source>
        <dbReference type="EMBL" id="CAE0036783.1"/>
    </source>
</evidence>
<reference evidence="6" key="1">
    <citation type="submission" date="2021-01" db="EMBL/GenBank/DDBJ databases">
        <authorList>
            <person name="Corre E."/>
            <person name="Pelletier E."/>
            <person name="Niang G."/>
            <person name="Scheremetjew M."/>
            <person name="Finn R."/>
            <person name="Kale V."/>
            <person name="Holt S."/>
            <person name="Cochrane G."/>
            <person name="Meng A."/>
            <person name="Brown T."/>
            <person name="Cohen L."/>
        </authorList>
    </citation>
    <scope>NUCLEOTIDE SEQUENCE</scope>
    <source>
        <strain evidence="6">CCMP 769</strain>
    </source>
</reference>
<evidence type="ECO:0000256" key="3">
    <source>
        <dbReference type="ARBA" id="ARBA00023242"/>
    </source>
</evidence>
<feature type="compositionally biased region" description="Acidic residues" evidence="4">
    <location>
        <begin position="404"/>
        <end position="420"/>
    </location>
</feature>
<dbReference type="EMBL" id="HBHW01006272">
    <property type="protein sequence ID" value="CAE0036775.1"/>
    <property type="molecule type" value="Transcribed_RNA"/>
</dbReference>
<dbReference type="Pfam" id="PF04615">
    <property type="entry name" value="Utp14"/>
    <property type="match status" value="1"/>
</dbReference>